<evidence type="ECO:0000256" key="1">
    <source>
        <dbReference type="SAM" id="MobiDB-lite"/>
    </source>
</evidence>
<feature type="region of interest" description="Disordered" evidence="1">
    <location>
        <begin position="47"/>
        <end position="132"/>
    </location>
</feature>
<organism evidence="2 3">
    <name type="scientific">Triticum urartu</name>
    <name type="common">Red wild einkorn</name>
    <name type="synonym">Crithodium urartu</name>
    <dbReference type="NCBI Taxonomy" id="4572"/>
    <lineage>
        <taxon>Eukaryota</taxon>
        <taxon>Viridiplantae</taxon>
        <taxon>Streptophyta</taxon>
        <taxon>Embryophyta</taxon>
        <taxon>Tracheophyta</taxon>
        <taxon>Spermatophyta</taxon>
        <taxon>Magnoliopsida</taxon>
        <taxon>Liliopsida</taxon>
        <taxon>Poales</taxon>
        <taxon>Poaceae</taxon>
        <taxon>BOP clade</taxon>
        <taxon>Pooideae</taxon>
        <taxon>Triticodae</taxon>
        <taxon>Triticeae</taxon>
        <taxon>Triticinae</taxon>
        <taxon>Triticum</taxon>
    </lineage>
</organism>
<reference evidence="3" key="1">
    <citation type="journal article" date="2013" name="Nature">
        <title>Draft genome of the wheat A-genome progenitor Triticum urartu.</title>
        <authorList>
            <person name="Ling H.Q."/>
            <person name="Zhao S."/>
            <person name="Liu D."/>
            <person name="Wang J."/>
            <person name="Sun H."/>
            <person name="Zhang C."/>
            <person name="Fan H."/>
            <person name="Li D."/>
            <person name="Dong L."/>
            <person name="Tao Y."/>
            <person name="Gao C."/>
            <person name="Wu H."/>
            <person name="Li Y."/>
            <person name="Cui Y."/>
            <person name="Guo X."/>
            <person name="Zheng S."/>
            <person name="Wang B."/>
            <person name="Yu K."/>
            <person name="Liang Q."/>
            <person name="Yang W."/>
            <person name="Lou X."/>
            <person name="Chen J."/>
            <person name="Feng M."/>
            <person name="Jian J."/>
            <person name="Zhang X."/>
            <person name="Luo G."/>
            <person name="Jiang Y."/>
            <person name="Liu J."/>
            <person name="Wang Z."/>
            <person name="Sha Y."/>
            <person name="Zhang B."/>
            <person name="Wu H."/>
            <person name="Tang D."/>
            <person name="Shen Q."/>
            <person name="Xue P."/>
            <person name="Zou S."/>
            <person name="Wang X."/>
            <person name="Liu X."/>
            <person name="Wang F."/>
            <person name="Yang Y."/>
            <person name="An X."/>
            <person name="Dong Z."/>
            <person name="Zhang K."/>
            <person name="Zhang X."/>
            <person name="Luo M.C."/>
            <person name="Dvorak J."/>
            <person name="Tong Y."/>
            <person name="Wang J."/>
            <person name="Yang H."/>
            <person name="Li Z."/>
            <person name="Wang D."/>
            <person name="Zhang A."/>
            <person name="Wang J."/>
        </authorList>
    </citation>
    <scope>NUCLEOTIDE SEQUENCE</scope>
    <source>
        <strain evidence="3">cv. G1812</strain>
    </source>
</reference>
<reference evidence="2" key="3">
    <citation type="submission" date="2022-06" db="UniProtKB">
        <authorList>
            <consortium name="EnsemblPlants"/>
        </authorList>
    </citation>
    <scope>IDENTIFICATION</scope>
</reference>
<sequence>MGDTGMADQSMGAAARHCPVLEENTKGASLVSQCTMEITVNAVPSAAASFSPRGRRIGSSKGLRRTGGGRSAEATRASGTGGSRTYRRCRGSHTASSLQIGGRASFPWSRPRRTRPSRTSIGIQRQWEGRKEKEKSAALASARAAGAAGWGGSAGWKPSRSMKARNRGAWRRRKRRRKEASLARRRKAGQAAEARARSSGSGNRRRISVRRLPG</sequence>
<feature type="compositionally biased region" description="Basic residues" evidence="1">
    <location>
        <begin position="203"/>
        <end position="214"/>
    </location>
</feature>
<feature type="compositionally biased region" description="Basic residues" evidence="1">
    <location>
        <begin position="53"/>
        <end position="64"/>
    </location>
</feature>
<dbReference type="Proteomes" id="UP000015106">
    <property type="component" value="Chromosome 7"/>
</dbReference>
<evidence type="ECO:0000313" key="3">
    <source>
        <dbReference type="Proteomes" id="UP000015106"/>
    </source>
</evidence>
<dbReference type="EnsemblPlants" id="TuG1812G0700005537.01.T01">
    <property type="protein sequence ID" value="TuG1812G0700005537.01.T01.cds250428"/>
    <property type="gene ID" value="TuG1812G0700005537.01"/>
</dbReference>
<feature type="compositionally biased region" description="Low complexity" evidence="1">
    <location>
        <begin position="189"/>
        <end position="202"/>
    </location>
</feature>
<feature type="region of interest" description="Disordered" evidence="1">
    <location>
        <begin position="144"/>
        <end position="214"/>
    </location>
</feature>
<feature type="compositionally biased region" description="Basic residues" evidence="1">
    <location>
        <begin position="160"/>
        <end position="188"/>
    </location>
</feature>
<name>A0A8R7R6P3_TRIUA</name>
<protein>
    <submittedName>
        <fullName evidence="2">Uncharacterized protein</fullName>
    </submittedName>
</protein>
<evidence type="ECO:0000313" key="2">
    <source>
        <dbReference type="EnsemblPlants" id="TuG1812G0700005537.01.T01.cds250428"/>
    </source>
</evidence>
<dbReference type="AlphaFoldDB" id="A0A8R7R6P3"/>
<dbReference type="Gramene" id="TuG1812G0700005537.01.T01">
    <property type="protein sequence ID" value="TuG1812G0700005537.01.T01.cds250428"/>
    <property type="gene ID" value="TuG1812G0700005537.01"/>
</dbReference>
<reference evidence="2" key="2">
    <citation type="submission" date="2018-03" db="EMBL/GenBank/DDBJ databases">
        <title>The Triticum urartu genome reveals the dynamic nature of wheat genome evolution.</title>
        <authorList>
            <person name="Ling H."/>
            <person name="Ma B."/>
            <person name="Shi X."/>
            <person name="Liu H."/>
            <person name="Dong L."/>
            <person name="Sun H."/>
            <person name="Cao Y."/>
            <person name="Gao Q."/>
            <person name="Zheng S."/>
            <person name="Li Y."/>
            <person name="Yu Y."/>
            <person name="Du H."/>
            <person name="Qi M."/>
            <person name="Li Y."/>
            <person name="Yu H."/>
            <person name="Cui Y."/>
            <person name="Wang N."/>
            <person name="Chen C."/>
            <person name="Wu H."/>
            <person name="Zhao Y."/>
            <person name="Zhang J."/>
            <person name="Li Y."/>
            <person name="Zhou W."/>
            <person name="Zhang B."/>
            <person name="Hu W."/>
            <person name="Eijk M."/>
            <person name="Tang J."/>
            <person name="Witsenboer H."/>
            <person name="Zhao S."/>
            <person name="Li Z."/>
            <person name="Zhang A."/>
            <person name="Wang D."/>
            <person name="Liang C."/>
        </authorList>
    </citation>
    <scope>NUCLEOTIDE SEQUENCE [LARGE SCALE GENOMIC DNA]</scope>
    <source>
        <strain evidence="2">cv. G1812</strain>
    </source>
</reference>
<proteinExistence type="predicted"/>
<accession>A0A8R7R6P3</accession>
<keyword evidence="3" id="KW-1185">Reference proteome</keyword>